<feature type="transmembrane region" description="Helical" evidence="10">
    <location>
        <begin position="228"/>
        <end position="250"/>
    </location>
</feature>
<evidence type="ECO:0000256" key="5">
    <source>
        <dbReference type="ARBA" id="ARBA00022692"/>
    </source>
</evidence>
<reference evidence="13" key="1">
    <citation type="submission" date="2019-09" db="EMBL/GenBank/DDBJ databases">
        <title>Characterisation of the sponge microbiome using genome-centric metagenomics.</title>
        <authorList>
            <person name="Engelberts J.P."/>
            <person name="Robbins S.J."/>
            <person name="De Goeij J.M."/>
            <person name="Aranda M."/>
            <person name="Bell S.C."/>
            <person name="Webster N.S."/>
        </authorList>
    </citation>
    <scope>NUCLEOTIDE SEQUENCE</scope>
    <source>
        <strain evidence="13">SB0661_bin_32</strain>
    </source>
</reference>
<evidence type="ECO:0000256" key="9">
    <source>
        <dbReference type="ARBA" id="ARBA00037230"/>
    </source>
</evidence>
<organism evidence="13">
    <name type="scientific">Caldilineaceae bacterium SB0661_bin_32</name>
    <dbReference type="NCBI Taxonomy" id="2605255"/>
    <lineage>
        <taxon>Bacteria</taxon>
        <taxon>Bacillati</taxon>
        <taxon>Chloroflexota</taxon>
        <taxon>Caldilineae</taxon>
        <taxon>Caldilineales</taxon>
        <taxon>Caldilineaceae</taxon>
    </lineage>
</organism>
<dbReference type="GO" id="GO:0005886">
    <property type="term" value="C:plasma membrane"/>
    <property type="evidence" value="ECO:0007669"/>
    <property type="project" value="UniProtKB-SubCell"/>
</dbReference>
<comment type="caution">
    <text evidence="13">The sequence shown here is derived from an EMBL/GenBank/DDBJ whole genome shotgun (WGS) entry which is preliminary data.</text>
</comment>
<dbReference type="PANTHER" id="PTHR43653">
    <property type="entry name" value="CYTOCHROME C ASSEMBLY PROTEIN-RELATED"/>
    <property type="match status" value="1"/>
</dbReference>
<gene>
    <name evidence="13" type="ORF">F4X14_21395</name>
</gene>
<evidence type="ECO:0000256" key="8">
    <source>
        <dbReference type="ARBA" id="ARBA00023136"/>
    </source>
</evidence>
<evidence type="ECO:0000313" key="13">
    <source>
        <dbReference type="EMBL" id="MYC97516.1"/>
    </source>
</evidence>
<protein>
    <submittedName>
        <fullName evidence="13">Heme lyase CcmF/NrfE family subunit</fullName>
    </submittedName>
</protein>
<dbReference type="GO" id="GO:0017004">
    <property type="term" value="P:cytochrome complex assembly"/>
    <property type="evidence" value="ECO:0007669"/>
    <property type="project" value="UniProtKB-KW"/>
</dbReference>
<feature type="transmembrane region" description="Helical" evidence="10">
    <location>
        <begin position="371"/>
        <end position="394"/>
    </location>
</feature>
<dbReference type="InterPro" id="IPR003568">
    <property type="entry name" value="Cyt_c_biogenesis_CcmF"/>
</dbReference>
<evidence type="ECO:0000256" key="4">
    <source>
        <dbReference type="ARBA" id="ARBA00022519"/>
    </source>
</evidence>
<feature type="transmembrane region" description="Helical" evidence="10">
    <location>
        <begin position="330"/>
        <end position="350"/>
    </location>
</feature>
<dbReference type="GO" id="GO:0015232">
    <property type="term" value="F:heme transmembrane transporter activity"/>
    <property type="evidence" value="ECO:0007669"/>
    <property type="project" value="InterPro"/>
</dbReference>
<keyword evidence="13" id="KW-0456">Lyase</keyword>
<feature type="transmembrane region" description="Helical" evidence="10">
    <location>
        <begin position="298"/>
        <end position="318"/>
    </location>
</feature>
<dbReference type="EMBL" id="VXMH01000119">
    <property type="protein sequence ID" value="MYC97516.1"/>
    <property type="molecule type" value="Genomic_DNA"/>
</dbReference>
<dbReference type="GO" id="GO:0020037">
    <property type="term" value="F:heme binding"/>
    <property type="evidence" value="ECO:0007669"/>
    <property type="project" value="InterPro"/>
</dbReference>
<feature type="transmembrane region" description="Helical" evidence="10">
    <location>
        <begin position="188"/>
        <end position="216"/>
    </location>
</feature>
<dbReference type="PANTHER" id="PTHR43653:SF1">
    <property type="entry name" value="CYTOCHROME C-TYPE BIOGENESIS PROTEIN CCMF"/>
    <property type="match status" value="1"/>
</dbReference>
<evidence type="ECO:0000256" key="10">
    <source>
        <dbReference type="SAM" id="Phobius"/>
    </source>
</evidence>
<feature type="transmembrane region" description="Helical" evidence="10">
    <location>
        <begin position="270"/>
        <end position="286"/>
    </location>
</feature>
<comment type="function">
    <text evidence="9">Required for the biogenesis of c-type cytochromes. Possible subunit of a heme lyase.</text>
</comment>
<feature type="transmembrane region" description="Helical" evidence="10">
    <location>
        <begin position="64"/>
        <end position="83"/>
    </location>
</feature>
<dbReference type="InterPro" id="IPR003567">
    <property type="entry name" value="Cyt_c_biogenesis"/>
</dbReference>
<sequence>MIFDFAYLTLVLALILSAFGMAAGFWGGRLDASGAAASRQSGPSATDPAVAWGHRLTASSFHSIYAVCGLVGISAAVLWYGLLTDQFQIVYIWNSSERSLPSFYKFAAIWGGQAGSLLFWTLLLSLFTTAAALTFRTSQRTLMPYVNGTLLAILLFFLVLLVFSANPFEQIGVVPADGRGLNPLLQNYWMVIHPVMLYLGWVGLSVPFAFAVAALLSRRLDRRWVRTVRRWTLIPWMFLSAGIIMGSQWAYMELGWGGYWAWDPVENASFLPWLTATAFLHSIIIQEQRGILKVWNVTLIWLTFTLVILGTFTTRSGILSSVHSFAQSPVGPYFLVFLALITVGFLLLLFQRLPFLQGENEIDSISSREGAFLANNWLFAGIAFVVLWGTFYPMFSEILTGERISVAAPWFNRVAGPLFLLLFVLMGVGPLLGWRRTGAQALRRQFTWPLAAALIAVPLLLLTSRNVFPIVGFTVCIFVAATIVQEFARGAAARRRSRGEPLPVALWGLVRRNGRRYGGYVIHFGIVLIGVAIIGNEFYQSTTHVTLSQGDSVELAGYTLKYVALESERKSNHTEIRANLNVSDASSGRPLGKLFPRRNIYEKTPDQPTSEVGLRMTPAEDVYVILNGWEGDGSSATFTVYINPLTMWMWVGGLLVVVGTLVSVWPHPLPARSSRELTTPLPEGAAAGQAIPFLSPRS</sequence>
<dbReference type="PRINTS" id="PR01411">
    <property type="entry name" value="CCMFBIOGNSIS"/>
</dbReference>
<comment type="subcellular location">
    <subcellularLocation>
        <location evidence="1">Cell inner membrane</location>
        <topology evidence="1">Multi-pass membrane protein</topology>
    </subcellularLocation>
</comment>
<dbReference type="Pfam" id="PF16327">
    <property type="entry name" value="CcmF_C"/>
    <property type="match status" value="1"/>
</dbReference>
<dbReference type="PRINTS" id="PR01410">
    <property type="entry name" value="CCBIOGENESIS"/>
</dbReference>
<keyword evidence="4" id="KW-0997">Cell inner membrane</keyword>
<keyword evidence="8 10" id="KW-0472">Membrane</keyword>
<evidence type="ECO:0000259" key="11">
    <source>
        <dbReference type="Pfam" id="PF01578"/>
    </source>
</evidence>
<keyword evidence="7 10" id="KW-1133">Transmembrane helix</keyword>
<dbReference type="InterPro" id="IPR002541">
    <property type="entry name" value="Cyt_c_assembly"/>
</dbReference>
<feature type="transmembrane region" description="Helical" evidence="10">
    <location>
        <begin position="647"/>
        <end position="665"/>
    </location>
</feature>
<keyword evidence="3" id="KW-1003">Cell membrane</keyword>
<feature type="domain" description="Cytochrome c assembly protein" evidence="11">
    <location>
        <begin position="110"/>
        <end position="316"/>
    </location>
</feature>
<feature type="transmembrane region" description="Helical" evidence="10">
    <location>
        <begin position="517"/>
        <end position="535"/>
    </location>
</feature>
<evidence type="ECO:0000259" key="12">
    <source>
        <dbReference type="Pfam" id="PF16327"/>
    </source>
</evidence>
<keyword evidence="5 10" id="KW-0812">Transmembrane</keyword>
<feature type="transmembrane region" description="Helical" evidence="10">
    <location>
        <begin position="414"/>
        <end position="434"/>
    </location>
</feature>
<dbReference type="AlphaFoldDB" id="A0A6B1DD03"/>
<feature type="transmembrane region" description="Helical" evidence="10">
    <location>
        <begin position="470"/>
        <end position="488"/>
    </location>
</feature>
<feature type="transmembrane region" description="Helical" evidence="10">
    <location>
        <begin position="6"/>
        <end position="26"/>
    </location>
</feature>
<evidence type="ECO:0000256" key="6">
    <source>
        <dbReference type="ARBA" id="ARBA00022748"/>
    </source>
</evidence>
<evidence type="ECO:0000256" key="1">
    <source>
        <dbReference type="ARBA" id="ARBA00004429"/>
    </source>
</evidence>
<proteinExistence type="inferred from homology"/>
<evidence type="ECO:0000256" key="7">
    <source>
        <dbReference type="ARBA" id="ARBA00022989"/>
    </source>
</evidence>
<comment type="similarity">
    <text evidence="2">Belongs to the CcmF/CycK/Ccl1/NrfE/CcsA family.</text>
</comment>
<dbReference type="InterPro" id="IPR032523">
    <property type="entry name" value="CcmF_C"/>
</dbReference>
<evidence type="ECO:0000256" key="2">
    <source>
        <dbReference type="ARBA" id="ARBA00009186"/>
    </source>
</evidence>
<accession>A0A6B1DD03</accession>
<dbReference type="Pfam" id="PF01578">
    <property type="entry name" value="Cytochrom_C_asm"/>
    <property type="match status" value="1"/>
</dbReference>
<evidence type="ECO:0000256" key="3">
    <source>
        <dbReference type="ARBA" id="ARBA00022475"/>
    </source>
</evidence>
<name>A0A6B1DD03_9CHLR</name>
<feature type="domain" description="Cytochrome c-type biogenesis protein CcmF C-terminal" evidence="12">
    <location>
        <begin position="335"/>
        <end position="664"/>
    </location>
</feature>
<feature type="transmembrane region" description="Helical" evidence="10">
    <location>
        <begin position="145"/>
        <end position="168"/>
    </location>
</feature>
<feature type="transmembrane region" description="Helical" evidence="10">
    <location>
        <begin position="446"/>
        <end position="464"/>
    </location>
</feature>
<keyword evidence="6" id="KW-0201">Cytochrome c-type biogenesis</keyword>
<dbReference type="GO" id="GO:0016829">
    <property type="term" value="F:lyase activity"/>
    <property type="evidence" value="ECO:0007669"/>
    <property type="project" value="UniProtKB-KW"/>
</dbReference>
<feature type="transmembrane region" description="Helical" evidence="10">
    <location>
        <begin position="103"/>
        <end position="133"/>
    </location>
</feature>